<dbReference type="Proteomes" id="UP000494249">
    <property type="component" value="Unassembled WGS sequence"/>
</dbReference>
<gene>
    <name evidence="2" type="ORF">LMG22037_04071</name>
</gene>
<reference evidence="2 3" key="1">
    <citation type="submission" date="2020-04" db="EMBL/GenBank/DDBJ databases">
        <authorList>
            <person name="De Canck E."/>
        </authorList>
    </citation>
    <scope>NUCLEOTIDE SEQUENCE [LARGE SCALE GENOMIC DNA]</scope>
    <source>
        <strain evidence="2 3">LMG 22037</strain>
    </source>
</reference>
<feature type="region of interest" description="Disordered" evidence="1">
    <location>
        <begin position="1"/>
        <end position="82"/>
    </location>
</feature>
<sequence>MDSDSPRASEPVPPQVPAPMRAKDLTKQEQNSDSPELRKPEPKRPLFRYSARRYSYRRRCRRPRRSPQARRQPLVKRNKLSC</sequence>
<organism evidence="2 3">
    <name type="scientific">Paraburkholderia phenoliruptrix</name>
    <dbReference type="NCBI Taxonomy" id="252970"/>
    <lineage>
        <taxon>Bacteria</taxon>
        <taxon>Pseudomonadati</taxon>
        <taxon>Pseudomonadota</taxon>
        <taxon>Betaproteobacteria</taxon>
        <taxon>Burkholderiales</taxon>
        <taxon>Burkholderiaceae</taxon>
        <taxon>Paraburkholderia</taxon>
    </lineage>
</organism>
<feature type="compositionally biased region" description="Basic and acidic residues" evidence="1">
    <location>
        <begin position="35"/>
        <end position="44"/>
    </location>
</feature>
<evidence type="ECO:0000313" key="2">
    <source>
        <dbReference type="EMBL" id="CAB3711204.1"/>
    </source>
</evidence>
<feature type="compositionally biased region" description="Basic residues" evidence="1">
    <location>
        <begin position="50"/>
        <end position="82"/>
    </location>
</feature>
<protein>
    <submittedName>
        <fullName evidence="2">Uncharacterized protein</fullName>
    </submittedName>
</protein>
<accession>A0A6J5BLN1</accession>
<evidence type="ECO:0000313" key="3">
    <source>
        <dbReference type="Proteomes" id="UP000494249"/>
    </source>
</evidence>
<name>A0A6J5BLN1_9BURK</name>
<dbReference type="EMBL" id="CADIKB010000021">
    <property type="protein sequence ID" value="CAB3711204.1"/>
    <property type="molecule type" value="Genomic_DNA"/>
</dbReference>
<dbReference type="AlphaFoldDB" id="A0A6J5BLN1"/>
<proteinExistence type="predicted"/>
<evidence type="ECO:0000256" key="1">
    <source>
        <dbReference type="SAM" id="MobiDB-lite"/>
    </source>
</evidence>